<organism evidence="4 5">
    <name type="scientific">Aureobasidium pullulans</name>
    <name type="common">Black yeast</name>
    <name type="synonym">Pullularia pullulans</name>
    <dbReference type="NCBI Taxonomy" id="5580"/>
    <lineage>
        <taxon>Eukaryota</taxon>
        <taxon>Fungi</taxon>
        <taxon>Dikarya</taxon>
        <taxon>Ascomycota</taxon>
        <taxon>Pezizomycotina</taxon>
        <taxon>Dothideomycetes</taxon>
        <taxon>Dothideomycetidae</taxon>
        <taxon>Dothideales</taxon>
        <taxon>Saccotheciaceae</taxon>
        <taxon>Aureobasidium</taxon>
    </lineage>
</organism>
<feature type="compositionally biased region" description="Basic and acidic residues" evidence="3">
    <location>
        <begin position="422"/>
        <end position="433"/>
    </location>
</feature>
<feature type="region of interest" description="Disordered" evidence="3">
    <location>
        <begin position="229"/>
        <end position="254"/>
    </location>
</feature>
<proteinExistence type="predicted"/>
<evidence type="ECO:0008006" key="6">
    <source>
        <dbReference type="Google" id="ProtNLM"/>
    </source>
</evidence>
<reference evidence="4 5" key="1">
    <citation type="submission" date="2018-10" db="EMBL/GenBank/DDBJ databases">
        <title>Fifty Aureobasidium pullulans genomes reveal a recombining polyextremotolerant generalist.</title>
        <authorList>
            <person name="Gostincar C."/>
            <person name="Turk M."/>
            <person name="Zajc J."/>
            <person name="Gunde-Cimerman N."/>
        </authorList>
    </citation>
    <scope>NUCLEOTIDE SEQUENCE [LARGE SCALE GENOMIC DNA]</scope>
    <source>
        <strain evidence="4 5">EXF-10507</strain>
    </source>
</reference>
<feature type="compositionally biased region" description="Acidic residues" evidence="3">
    <location>
        <begin position="556"/>
        <end position="566"/>
    </location>
</feature>
<name>A0A4S9BMF2_AURPU</name>
<feature type="compositionally biased region" description="Polar residues" evidence="3">
    <location>
        <begin position="730"/>
        <end position="746"/>
    </location>
</feature>
<feature type="region of interest" description="Disordered" evidence="3">
    <location>
        <begin position="287"/>
        <end position="762"/>
    </location>
</feature>
<dbReference type="SUPFAM" id="SSF57924">
    <property type="entry name" value="Inhibitor of apoptosis (IAP) repeat"/>
    <property type="match status" value="2"/>
</dbReference>
<dbReference type="AlphaFoldDB" id="A0A4S9BMF2"/>
<dbReference type="SMART" id="SM00238">
    <property type="entry name" value="BIR"/>
    <property type="match status" value="2"/>
</dbReference>
<dbReference type="Gene3D" id="1.10.1170.10">
    <property type="entry name" value="Inhibitor Of Apoptosis Protein (2mihbC-IAP-1), Chain A"/>
    <property type="match status" value="2"/>
</dbReference>
<feature type="compositionally biased region" description="Basic and acidic residues" evidence="3">
    <location>
        <begin position="530"/>
        <end position="541"/>
    </location>
</feature>
<dbReference type="InterPro" id="IPR005819">
    <property type="entry name" value="H1/H5"/>
</dbReference>
<feature type="region of interest" description="Disordered" evidence="3">
    <location>
        <begin position="49"/>
        <end position="69"/>
    </location>
</feature>
<feature type="compositionally biased region" description="Acidic residues" evidence="3">
    <location>
        <begin position="592"/>
        <end position="625"/>
    </location>
</feature>
<feature type="compositionally biased region" description="Basic residues" evidence="3">
    <location>
        <begin position="49"/>
        <end position="59"/>
    </location>
</feature>
<feature type="compositionally biased region" description="Low complexity" evidence="3">
    <location>
        <begin position="693"/>
        <end position="704"/>
    </location>
</feature>
<dbReference type="GO" id="GO:0006334">
    <property type="term" value="P:nucleosome assembly"/>
    <property type="evidence" value="ECO:0007669"/>
    <property type="project" value="InterPro"/>
</dbReference>
<comment type="caution">
    <text evidence="4">The sequence shown here is derived from an EMBL/GenBank/DDBJ whole genome shotgun (WGS) entry which is preliminary data.</text>
</comment>
<feature type="compositionally biased region" description="Low complexity" evidence="3">
    <location>
        <begin position="387"/>
        <end position="409"/>
    </location>
</feature>
<dbReference type="InterPro" id="IPR051190">
    <property type="entry name" value="Baculoviral_IAP"/>
</dbReference>
<evidence type="ECO:0000313" key="5">
    <source>
        <dbReference type="Proteomes" id="UP000304928"/>
    </source>
</evidence>
<dbReference type="PANTHER" id="PTHR46771:SF5">
    <property type="entry name" value="DETERIN"/>
    <property type="match status" value="1"/>
</dbReference>
<dbReference type="Pfam" id="PF00653">
    <property type="entry name" value="BIR"/>
    <property type="match status" value="2"/>
</dbReference>
<gene>
    <name evidence="4" type="ORF">D6D15_01907</name>
</gene>
<sequence>MDGRDPTCSTFCNTCLVAANMAAISGLDMSMLTYAARLATFNTEHQLTKRRASSQKKKQASIVSWPHESPSGEELARAGFFFKPAPDSDDNAQCFHCAVKLDGWESQDVPLQEHLAHSAHCSYALSLSVSDKAEERDPMSPELVDARTSTFGDMWPHEHKKGWKPKVKQMVEAGWAYDPSPADEDGATCFYCNMSLDGWEPKDSPLEEHRRREPNCLFFALMDRYKSSRRKGGRGRASTASKASRLSTQSVQSTFSEAPSLMSLGDAGPNLDVEDSIAVDTTITSDAGKGRKKTTKGKKKTSRQASAEPSISYPALQDASTAQDEDNIYAVPVDDDPMPIEEPPKPKRGRKPKNTQDSTIIDDSVAEPAAKPTRGRKKIREPTPPVETSLDESQLQSELQEAAEEAATPQSPPARSGRGFKRTSDGVEKHSVIEDATIDEAATKPKKAAKASKAKKGKKATKDTEEVDDSVAITQPEDKPKRTRSKKTKTVEPEPEPEPEVELELEEIVEPEVEAQPEPLHAAEPLQEAEPEREAFERNFEIADSDAGVDNGAQEEVQEESEEQYIDQENIGADVEADVDMDQENGQGENALDAEFDNLENVEVGEDMTEDVVDNEIEVEEEEEQVVSTATTPAAEEFEPSPTPEAKRHSAASLSSVRRSVVQYPHPEEAAQSEHSTPRSARSPQQSDDENQPPSSSTHAPPTAQKIDIAAPALGASNSAIQPREIFASPTKTTQVPLAASTPNRSPTRRSPSKFGRLTSSTPWEPVDLESVFFPDSENENGDADDVFNKLLEVGGALTSQEKKMTVEEWIRSRAELGESKLKNECERMVMLFEKEGNRGLAALNGIQTSS</sequence>
<feature type="compositionally biased region" description="Polar residues" evidence="3">
    <location>
        <begin position="242"/>
        <end position="254"/>
    </location>
</feature>
<dbReference type="PRINTS" id="PR00624">
    <property type="entry name" value="HISTONEH5"/>
</dbReference>
<dbReference type="PROSITE" id="PS50143">
    <property type="entry name" value="BIR_REPEAT_2"/>
    <property type="match status" value="2"/>
</dbReference>
<feature type="compositionally biased region" description="Polar residues" evidence="3">
    <location>
        <begin position="673"/>
        <end position="686"/>
    </location>
</feature>
<accession>A0A4S9BMF2</accession>
<evidence type="ECO:0000256" key="3">
    <source>
        <dbReference type="SAM" id="MobiDB-lite"/>
    </source>
</evidence>
<dbReference type="GO" id="GO:0030527">
    <property type="term" value="F:structural constituent of chromatin"/>
    <property type="evidence" value="ECO:0007669"/>
    <property type="project" value="InterPro"/>
</dbReference>
<evidence type="ECO:0000256" key="2">
    <source>
        <dbReference type="ARBA" id="ARBA00022833"/>
    </source>
</evidence>
<feature type="compositionally biased region" description="Basic residues" evidence="3">
    <location>
        <begin position="444"/>
        <end position="459"/>
    </location>
</feature>
<dbReference type="Proteomes" id="UP000304928">
    <property type="component" value="Unassembled WGS sequence"/>
</dbReference>
<dbReference type="GO" id="GO:0000786">
    <property type="term" value="C:nucleosome"/>
    <property type="evidence" value="ECO:0007669"/>
    <property type="project" value="InterPro"/>
</dbReference>
<feature type="compositionally biased region" description="Acidic residues" evidence="3">
    <location>
        <begin position="493"/>
        <end position="515"/>
    </location>
</feature>
<keyword evidence="1" id="KW-0479">Metal-binding</keyword>
<evidence type="ECO:0000256" key="1">
    <source>
        <dbReference type="ARBA" id="ARBA00022723"/>
    </source>
</evidence>
<evidence type="ECO:0000313" key="4">
    <source>
        <dbReference type="EMBL" id="THW94760.1"/>
    </source>
</evidence>
<dbReference type="InterPro" id="IPR001370">
    <property type="entry name" value="BIR_rpt"/>
</dbReference>
<dbReference type="GO" id="GO:0046872">
    <property type="term" value="F:metal ion binding"/>
    <property type="evidence" value="ECO:0007669"/>
    <property type="project" value="UniProtKB-KW"/>
</dbReference>
<feature type="compositionally biased region" description="Low complexity" evidence="3">
    <location>
        <begin position="651"/>
        <end position="662"/>
    </location>
</feature>
<keyword evidence="2" id="KW-0862">Zinc</keyword>
<feature type="compositionally biased region" description="Basic residues" evidence="3">
    <location>
        <begin position="290"/>
        <end position="302"/>
    </location>
</feature>
<feature type="compositionally biased region" description="Acidic residues" evidence="3">
    <location>
        <begin position="323"/>
        <end position="339"/>
    </location>
</feature>
<dbReference type="PANTHER" id="PTHR46771">
    <property type="entry name" value="DETERIN"/>
    <property type="match status" value="1"/>
</dbReference>
<dbReference type="EMBL" id="QZAR01000017">
    <property type="protein sequence ID" value="THW94760.1"/>
    <property type="molecule type" value="Genomic_DNA"/>
</dbReference>
<dbReference type="CDD" id="cd00022">
    <property type="entry name" value="BIR"/>
    <property type="match status" value="2"/>
</dbReference>
<dbReference type="GO" id="GO:0003677">
    <property type="term" value="F:DNA binding"/>
    <property type="evidence" value="ECO:0007669"/>
    <property type="project" value="InterPro"/>
</dbReference>
<protein>
    <recommendedName>
        <fullName evidence="6">BIR-domain-containing protein</fullName>
    </recommendedName>
</protein>